<evidence type="ECO:0000256" key="2">
    <source>
        <dbReference type="SAM" id="SignalP"/>
    </source>
</evidence>
<protein>
    <submittedName>
        <fullName evidence="3">Uncharacterized protein</fullName>
    </submittedName>
</protein>
<evidence type="ECO:0000256" key="1">
    <source>
        <dbReference type="SAM" id="MobiDB-lite"/>
    </source>
</evidence>
<feature type="chain" id="PRO_5020187876" evidence="2">
    <location>
        <begin position="22"/>
        <end position="299"/>
    </location>
</feature>
<feature type="compositionally biased region" description="Low complexity" evidence="1">
    <location>
        <begin position="67"/>
        <end position="77"/>
    </location>
</feature>
<evidence type="ECO:0000313" key="3">
    <source>
        <dbReference type="EMBL" id="RKO83061.1"/>
    </source>
</evidence>
<feature type="signal peptide" evidence="2">
    <location>
        <begin position="1"/>
        <end position="21"/>
    </location>
</feature>
<dbReference type="OrthoDB" id="2747330at2759"/>
<reference evidence="4" key="1">
    <citation type="journal article" date="2018" name="Nat. Microbiol.">
        <title>Leveraging single-cell genomics to expand the fungal tree of life.</title>
        <authorList>
            <person name="Ahrendt S.R."/>
            <person name="Quandt C.A."/>
            <person name="Ciobanu D."/>
            <person name="Clum A."/>
            <person name="Salamov A."/>
            <person name="Andreopoulos B."/>
            <person name="Cheng J.F."/>
            <person name="Woyke T."/>
            <person name="Pelin A."/>
            <person name="Henrissat B."/>
            <person name="Reynolds N.K."/>
            <person name="Benny G.L."/>
            <person name="Smith M.E."/>
            <person name="James T.Y."/>
            <person name="Grigoriev I.V."/>
        </authorList>
    </citation>
    <scope>NUCLEOTIDE SEQUENCE [LARGE SCALE GENOMIC DNA]</scope>
</reference>
<organism evidence="3 4">
    <name type="scientific">Blyttiomyces helicus</name>
    <dbReference type="NCBI Taxonomy" id="388810"/>
    <lineage>
        <taxon>Eukaryota</taxon>
        <taxon>Fungi</taxon>
        <taxon>Fungi incertae sedis</taxon>
        <taxon>Chytridiomycota</taxon>
        <taxon>Chytridiomycota incertae sedis</taxon>
        <taxon>Chytridiomycetes</taxon>
        <taxon>Chytridiomycetes incertae sedis</taxon>
        <taxon>Blyttiomyces</taxon>
    </lineage>
</organism>
<feature type="compositionally biased region" description="Pro residues" evidence="1">
    <location>
        <begin position="49"/>
        <end position="66"/>
    </location>
</feature>
<sequence length="299" mass="31483">MLNPQSVLLVVLATAASLINAARIPALVSLQNSHYDHPPSLHARDASPSEPPSPPSSIFSPQPPSAATPSPSTSIVTPQPPSPSPSPEPFGPAMVDAGDSPNEYPLPIYRSPGIQVRKDVIRFAGREVNYTFGLPDSFSNITSNSSGIVNGQFGKLSQTSTSKRMHPQTIGHLISHVHPSSAGLSLKGTSTSDPWLYTAAKAGVCNPIFAFIQPSFAGEPTGAQLQICGYSGDLSGPSNTITPQGLALRLWQINFLKLTCGTEDIPLVVPPPPPYLPPEAEAVIVLPQIALDRINQLIG</sequence>
<dbReference type="EMBL" id="ML001721">
    <property type="protein sequence ID" value="RKO83061.1"/>
    <property type="molecule type" value="Genomic_DNA"/>
</dbReference>
<gene>
    <name evidence="3" type="ORF">BDK51DRAFT_42337</name>
</gene>
<keyword evidence="4" id="KW-1185">Reference proteome</keyword>
<dbReference type="AlphaFoldDB" id="A0A4P9VU25"/>
<feature type="region of interest" description="Disordered" evidence="1">
    <location>
        <begin position="37"/>
        <end position="109"/>
    </location>
</feature>
<proteinExistence type="predicted"/>
<name>A0A4P9VU25_9FUNG</name>
<evidence type="ECO:0000313" key="4">
    <source>
        <dbReference type="Proteomes" id="UP000269721"/>
    </source>
</evidence>
<keyword evidence="2" id="KW-0732">Signal</keyword>
<feature type="compositionally biased region" description="Basic and acidic residues" evidence="1">
    <location>
        <begin position="37"/>
        <end position="47"/>
    </location>
</feature>
<dbReference type="Proteomes" id="UP000269721">
    <property type="component" value="Unassembled WGS sequence"/>
</dbReference>
<accession>A0A4P9VU25</accession>
<feature type="compositionally biased region" description="Pro residues" evidence="1">
    <location>
        <begin position="78"/>
        <end position="90"/>
    </location>
</feature>